<comment type="subcellular location">
    <subcellularLocation>
        <location evidence="1">Nucleus</location>
    </subcellularLocation>
</comment>
<keyword evidence="2" id="KW-0805">Transcription regulation</keyword>
<dbReference type="InterPro" id="IPR033896">
    <property type="entry name" value="MEF2-like_N"/>
</dbReference>
<keyword evidence="9" id="KW-1185">Reference proteome</keyword>
<dbReference type="EMBL" id="JAMFTS010000002">
    <property type="protein sequence ID" value="KAJ4798522.1"/>
    <property type="molecule type" value="Genomic_DNA"/>
</dbReference>
<dbReference type="Gene3D" id="3.40.1810.10">
    <property type="entry name" value="Transcription factor, MADS-box"/>
    <property type="match status" value="1"/>
</dbReference>
<keyword evidence="6" id="KW-1133">Transmembrane helix</keyword>
<dbReference type="SMART" id="SM00432">
    <property type="entry name" value="MADS"/>
    <property type="match status" value="1"/>
</dbReference>
<evidence type="ECO:0000313" key="9">
    <source>
        <dbReference type="Proteomes" id="UP001140206"/>
    </source>
</evidence>
<dbReference type="InterPro" id="IPR050142">
    <property type="entry name" value="MADS-box/MEF2_TF"/>
</dbReference>
<proteinExistence type="predicted"/>
<dbReference type="AlphaFoldDB" id="A0AAV8G5I1"/>
<evidence type="ECO:0000256" key="6">
    <source>
        <dbReference type="SAM" id="Phobius"/>
    </source>
</evidence>
<dbReference type="GO" id="GO:0045944">
    <property type="term" value="P:positive regulation of transcription by RNA polymerase II"/>
    <property type="evidence" value="ECO:0007669"/>
    <property type="project" value="InterPro"/>
</dbReference>
<dbReference type="Proteomes" id="UP001140206">
    <property type="component" value="Chromosome 2"/>
</dbReference>
<feature type="transmembrane region" description="Helical" evidence="6">
    <location>
        <begin position="226"/>
        <end position="248"/>
    </location>
</feature>
<keyword evidence="3" id="KW-0238">DNA-binding</keyword>
<evidence type="ECO:0000313" key="8">
    <source>
        <dbReference type="EMBL" id="KAJ4798522.1"/>
    </source>
</evidence>
<dbReference type="Pfam" id="PF00319">
    <property type="entry name" value="SRF-TF"/>
    <property type="match status" value="1"/>
</dbReference>
<keyword evidence="6" id="KW-0812">Transmembrane</keyword>
<dbReference type="InterPro" id="IPR002100">
    <property type="entry name" value="TF_MADSbox"/>
</dbReference>
<gene>
    <name evidence="8" type="ORF">LUZ62_049768</name>
</gene>
<evidence type="ECO:0000256" key="2">
    <source>
        <dbReference type="ARBA" id="ARBA00023015"/>
    </source>
</evidence>
<dbReference type="GO" id="GO:0046983">
    <property type="term" value="F:protein dimerization activity"/>
    <property type="evidence" value="ECO:0007669"/>
    <property type="project" value="InterPro"/>
</dbReference>
<dbReference type="CDD" id="cd00265">
    <property type="entry name" value="MADS_MEF2_like"/>
    <property type="match status" value="1"/>
</dbReference>
<evidence type="ECO:0000256" key="4">
    <source>
        <dbReference type="ARBA" id="ARBA00023163"/>
    </source>
</evidence>
<dbReference type="PRINTS" id="PR00404">
    <property type="entry name" value="MADSDOMAIN"/>
</dbReference>
<evidence type="ECO:0000256" key="3">
    <source>
        <dbReference type="ARBA" id="ARBA00023125"/>
    </source>
</evidence>
<feature type="transmembrane region" description="Helical" evidence="6">
    <location>
        <begin position="161"/>
        <end position="183"/>
    </location>
</feature>
<dbReference type="PROSITE" id="PS50066">
    <property type="entry name" value="MADS_BOX_2"/>
    <property type="match status" value="1"/>
</dbReference>
<dbReference type="GO" id="GO:0000977">
    <property type="term" value="F:RNA polymerase II transcription regulatory region sequence-specific DNA binding"/>
    <property type="evidence" value="ECO:0007669"/>
    <property type="project" value="InterPro"/>
</dbReference>
<evidence type="ECO:0000256" key="1">
    <source>
        <dbReference type="ARBA" id="ARBA00004123"/>
    </source>
</evidence>
<feature type="domain" description="MADS-box" evidence="7">
    <location>
        <begin position="14"/>
        <end position="74"/>
    </location>
</feature>
<evidence type="ECO:0000259" key="7">
    <source>
        <dbReference type="PROSITE" id="PS50066"/>
    </source>
</evidence>
<organism evidence="8 9">
    <name type="scientific">Rhynchospora pubera</name>
    <dbReference type="NCBI Taxonomy" id="906938"/>
    <lineage>
        <taxon>Eukaryota</taxon>
        <taxon>Viridiplantae</taxon>
        <taxon>Streptophyta</taxon>
        <taxon>Embryophyta</taxon>
        <taxon>Tracheophyta</taxon>
        <taxon>Spermatophyta</taxon>
        <taxon>Magnoliopsida</taxon>
        <taxon>Liliopsida</taxon>
        <taxon>Poales</taxon>
        <taxon>Cyperaceae</taxon>
        <taxon>Cyperoideae</taxon>
        <taxon>Rhynchosporeae</taxon>
        <taxon>Rhynchospora</taxon>
    </lineage>
</organism>
<evidence type="ECO:0000256" key="5">
    <source>
        <dbReference type="ARBA" id="ARBA00023242"/>
    </source>
</evidence>
<keyword evidence="4" id="KW-0804">Transcription</keyword>
<keyword evidence="6" id="KW-0472">Membrane</keyword>
<comment type="caution">
    <text evidence="8">The sequence shown here is derived from an EMBL/GenBank/DDBJ whole genome shotgun (WGS) entry which is preliminary data.</text>
</comment>
<dbReference type="PANTHER" id="PTHR48019">
    <property type="entry name" value="SERUM RESPONSE FACTOR HOMOLOG"/>
    <property type="match status" value="1"/>
</dbReference>
<sequence>MEPSSTGQTKEKKKKRGRVKIARIEDKTSRHTSFSKRKSGLFKKAFELAVLCDAEVALLVFSAAGRLYEFSSCSSIEKTMKRYQQVSCPKKEATDENDGRTCSSSDLKSLLLEISYWANQENLEQLKVDELAKMEKILLDALSMTKSRTAVSLLLRYKLHLKMSFCWSVIRIIYIYTFLYVIIPDQLLIKSGTDLQEIFTLFVISSTYFFYQVQLNSSMALNLVDFSSYILLGTCQTSALSRLLFFLFNSFRVYNRAEDLHKDRIKERR</sequence>
<accession>A0AAV8G5I1</accession>
<name>A0AAV8G5I1_9POAL</name>
<protein>
    <submittedName>
        <fullName evidence="8">MADS-box transcription factor</fullName>
    </submittedName>
</protein>
<keyword evidence="5" id="KW-0539">Nucleus</keyword>
<dbReference type="GO" id="GO:0005634">
    <property type="term" value="C:nucleus"/>
    <property type="evidence" value="ECO:0007669"/>
    <property type="project" value="UniProtKB-SubCell"/>
</dbReference>
<dbReference type="SUPFAM" id="SSF55455">
    <property type="entry name" value="SRF-like"/>
    <property type="match status" value="1"/>
</dbReference>
<dbReference type="InterPro" id="IPR036879">
    <property type="entry name" value="TF_MADSbox_sf"/>
</dbReference>
<reference evidence="8" key="1">
    <citation type="submission" date="2022-08" db="EMBL/GenBank/DDBJ databases">
        <authorList>
            <person name="Marques A."/>
        </authorList>
    </citation>
    <scope>NUCLEOTIDE SEQUENCE</scope>
    <source>
        <strain evidence="8">RhyPub2mFocal</strain>
        <tissue evidence="8">Leaves</tissue>
    </source>
</reference>